<evidence type="ECO:0000313" key="4">
    <source>
        <dbReference type="Proteomes" id="UP001303115"/>
    </source>
</evidence>
<sequence>MPATLTISRSGIKASRTRAGEVQDTGKEDDLSIGRPDSASLDQFVSKLKLFGWGKNKARGNAVPTAAEGSAALKPQPTPSATAAPSAAAETELSQSSQPPETTQQISTAASQEDAHDATRVSSSMPLPAEPLESGAIEKGEVANPDSTDSAPRTRPIVAHPAIPTEASPPLVSPAIEEDGKQKDTADQQAKPDSGVETRDWGEGLSNQAPTPGGTQTSLTVPSQPSASSLSLAGRRKGKGLARSPLGQVRVHVPLSRLERVKKVLLAGSDTIRAEEVEQSATNQERLRKFAMHLASPRDQIELFGSQLPQCRPFLVQVTEAGGEPDNYICIQGLRNQTEITRFHKVMSQRRYSQIYKPLKLCYDASRFSKVGRPDDEETPEPPRLESSLHKPFLMPTTLSDGMAAWRTTEAEGLETLYQYLPVLDNKTYCRALYRTLVQGRPWFSTIGGLVEVDGAAHVLSCEHVRSSPSPTTLEWTSDALAEEDFDEDVEGPLVFGELGSEAVKGSGHDDEPYTTETLDALAKGKNRDWESLPVAGAGQEGPEWCIIPLEGSAILPNFVEKPSARKGKGTGHLERYYLEQASEPRGGCPAWVVTGSAPEHEHTGSLLANPSYIIGGGSGMLEVWTVRLEHDQELKLGDSGSWVLDTSDPMQFKVLGSLVAASDGEAHFIPLHTQFAQIGQKAARAPEVSLAASFRALVNCAHLAGLKGDRDGAWFAEEMTSPHVLRQLSNGWYLPAFKSLLGVKDSGSEEKAKAEDDFALDAAHKDALKALLVRYGVSLIDGLLYPHRWIEAHRLELRVTEQRAYYILQEVVQPLAMRELARPKAQPARTVAFEDDDVLPTSRQHSHRRVTELSDKQANVGVPALGVILFLSNRRLLSRMLLSVIPMVLIGAIAGIAAIGVLSAAERQAGRSWNPSDGRGVASLGAVLGAISTSVWSVQILLLLFMRKYEWVIYAGRRECTIGSMRKLFLYATCVVASSFARTFLPALYLETWTASEEDRPMMVAAAAAAVALIPSTAAPGVSFYLVRDILFNEGPRRYGYKERLIVGGLFAYLATIGLDALAGYAFSLTLQRQGLDLALPSSGAATVGVFAAISLLAPLLYILLRATGARHLVEAGTSFGLSTIYLALAVGQNCTATGAPDKVIATENEPVKAVRAREYWRGGCYKVEEWIELCEGDLRMTLKTNLPEQVDFLLLGSEFS</sequence>
<feature type="transmembrane region" description="Helical" evidence="2">
    <location>
        <begin position="1086"/>
        <end position="1106"/>
    </location>
</feature>
<feature type="region of interest" description="Disordered" evidence="1">
    <location>
        <begin position="55"/>
        <end position="241"/>
    </location>
</feature>
<dbReference type="InterPro" id="IPR029063">
    <property type="entry name" value="SAM-dependent_MTases_sf"/>
</dbReference>
<dbReference type="PANTHER" id="PTHR43167:SF1">
    <property type="entry name" value="PUTATIVE (AFU_ORTHOLOGUE AFUA_6G01830)-RELATED"/>
    <property type="match status" value="1"/>
</dbReference>
<name>A0AAN6PDA2_9PEZI</name>
<feature type="transmembrane region" description="Helical" evidence="2">
    <location>
        <begin position="1003"/>
        <end position="1026"/>
    </location>
</feature>
<feature type="compositionally biased region" description="Low complexity" evidence="1">
    <location>
        <begin position="222"/>
        <end position="233"/>
    </location>
</feature>
<feature type="transmembrane region" description="Helical" evidence="2">
    <location>
        <begin position="1046"/>
        <end position="1066"/>
    </location>
</feature>
<accession>A0AAN6PDA2</accession>
<feature type="transmembrane region" description="Helical" evidence="2">
    <location>
        <begin position="969"/>
        <end position="991"/>
    </location>
</feature>
<reference evidence="4" key="1">
    <citation type="journal article" date="2023" name="Mol. Phylogenet. Evol.">
        <title>Genome-scale phylogeny and comparative genomics of the fungal order Sordariales.</title>
        <authorList>
            <person name="Hensen N."/>
            <person name="Bonometti L."/>
            <person name="Westerberg I."/>
            <person name="Brannstrom I.O."/>
            <person name="Guillou S."/>
            <person name="Cros-Aarteil S."/>
            <person name="Calhoun S."/>
            <person name="Haridas S."/>
            <person name="Kuo A."/>
            <person name="Mondo S."/>
            <person name="Pangilinan J."/>
            <person name="Riley R."/>
            <person name="LaButti K."/>
            <person name="Andreopoulos B."/>
            <person name="Lipzen A."/>
            <person name="Chen C."/>
            <person name="Yan M."/>
            <person name="Daum C."/>
            <person name="Ng V."/>
            <person name="Clum A."/>
            <person name="Steindorff A."/>
            <person name="Ohm R.A."/>
            <person name="Martin F."/>
            <person name="Silar P."/>
            <person name="Natvig D.O."/>
            <person name="Lalanne C."/>
            <person name="Gautier V."/>
            <person name="Ament-Velasquez S.L."/>
            <person name="Kruys A."/>
            <person name="Hutchinson M.I."/>
            <person name="Powell A.J."/>
            <person name="Barry K."/>
            <person name="Miller A.N."/>
            <person name="Grigoriev I.V."/>
            <person name="Debuchy R."/>
            <person name="Gladieux P."/>
            <person name="Hiltunen Thoren M."/>
            <person name="Johannesson H."/>
        </authorList>
    </citation>
    <scope>NUCLEOTIDE SEQUENCE [LARGE SCALE GENOMIC DNA]</scope>
    <source>
        <strain evidence="4">CBS 284.82</strain>
    </source>
</reference>
<protein>
    <submittedName>
        <fullName evidence="3">Uncharacterized protein</fullName>
    </submittedName>
</protein>
<feature type="transmembrane region" description="Helical" evidence="2">
    <location>
        <begin position="926"/>
        <end position="948"/>
    </location>
</feature>
<keyword evidence="2" id="KW-1133">Transmembrane helix</keyword>
<evidence type="ECO:0000256" key="2">
    <source>
        <dbReference type="SAM" id="Phobius"/>
    </source>
</evidence>
<dbReference type="AlphaFoldDB" id="A0AAN6PDA2"/>
<organism evidence="3 4">
    <name type="scientific">Parachaetomium inaequale</name>
    <dbReference type="NCBI Taxonomy" id="2588326"/>
    <lineage>
        <taxon>Eukaryota</taxon>
        <taxon>Fungi</taxon>
        <taxon>Dikarya</taxon>
        <taxon>Ascomycota</taxon>
        <taxon>Pezizomycotina</taxon>
        <taxon>Sordariomycetes</taxon>
        <taxon>Sordariomycetidae</taxon>
        <taxon>Sordariales</taxon>
        <taxon>Chaetomiaceae</taxon>
        <taxon>Parachaetomium</taxon>
    </lineage>
</organism>
<evidence type="ECO:0000256" key="1">
    <source>
        <dbReference type="SAM" id="MobiDB-lite"/>
    </source>
</evidence>
<feature type="compositionally biased region" description="Polar residues" evidence="1">
    <location>
        <begin position="205"/>
        <end position="221"/>
    </location>
</feature>
<dbReference type="SUPFAM" id="SSF53335">
    <property type="entry name" value="S-adenosyl-L-methionine-dependent methyltransferases"/>
    <property type="match status" value="1"/>
</dbReference>
<gene>
    <name evidence="3" type="ORF">C8A01DRAFT_39656</name>
</gene>
<dbReference type="PANTHER" id="PTHR43167">
    <property type="entry name" value="PUTATIVE (AFU_ORTHOLOGUE AFUA_6G01830)-RELATED"/>
    <property type="match status" value="1"/>
</dbReference>
<evidence type="ECO:0000313" key="3">
    <source>
        <dbReference type="EMBL" id="KAK4033887.1"/>
    </source>
</evidence>
<feature type="transmembrane region" description="Helical" evidence="2">
    <location>
        <begin position="885"/>
        <end position="906"/>
    </location>
</feature>
<dbReference type="Proteomes" id="UP001303115">
    <property type="component" value="Unassembled WGS sequence"/>
</dbReference>
<dbReference type="Gene3D" id="3.40.50.150">
    <property type="entry name" value="Vaccinia Virus protein VP39"/>
    <property type="match status" value="1"/>
</dbReference>
<proteinExistence type="predicted"/>
<keyword evidence="4" id="KW-1185">Reference proteome</keyword>
<keyword evidence="2" id="KW-0472">Membrane</keyword>
<feature type="compositionally biased region" description="Low complexity" evidence="1">
    <location>
        <begin position="79"/>
        <end position="108"/>
    </location>
</feature>
<feature type="compositionally biased region" description="Basic and acidic residues" evidence="1">
    <location>
        <begin position="18"/>
        <end position="32"/>
    </location>
</feature>
<comment type="caution">
    <text evidence="3">The sequence shown here is derived from an EMBL/GenBank/DDBJ whole genome shotgun (WGS) entry which is preliminary data.</text>
</comment>
<dbReference type="EMBL" id="MU854505">
    <property type="protein sequence ID" value="KAK4033887.1"/>
    <property type="molecule type" value="Genomic_DNA"/>
</dbReference>
<feature type="region of interest" description="Disordered" evidence="1">
    <location>
        <begin position="1"/>
        <end position="38"/>
    </location>
</feature>
<feature type="transmembrane region" description="Helical" evidence="2">
    <location>
        <begin position="859"/>
        <end position="878"/>
    </location>
</feature>
<keyword evidence="2" id="KW-0812">Transmembrane</keyword>